<gene>
    <name evidence="2" type="ORF">AN401_13335</name>
</gene>
<reference evidence="3" key="1">
    <citation type="submission" date="2015-09" db="EMBL/GenBank/DDBJ databases">
        <authorList>
            <person name="Shao Z."/>
            <person name="Wang L."/>
        </authorList>
    </citation>
    <scope>NUCLEOTIDE SEQUENCE [LARGE SCALE GENOMIC DNA]</scope>
    <source>
        <strain evidence="3">F13-1</strain>
    </source>
</reference>
<evidence type="ECO:0008006" key="4">
    <source>
        <dbReference type="Google" id="ProtNLM"/>
    </source>
</evidence>
<sequence length="328" mass="36303">MLKTLLLAAMALLSSVAVAQPLLEVTLDPAPYSRDEARAQALELVLDRLTGDRARDSWIREEALAEPERYLRDEPQGSGYSARFDGEELRALIDSAGLPFSLDPRPALLVWQLDQGQARSEADADWRRASSAYPLPLLWPLWDLEEHMAIDKSRLFDEEQLREASRRYGADYWLALEREAQGGRWQLYAAGQDGALLQGRLEPDAGLLELASALNRYWVERGNGGGEPARADNPDPVEPLQLQQDGAGELTIVVSGLRQFSDAIRLEQRLRQLDGVEQVYLMDSAGHQARYRLLVPGSRAAVLQALAAVAGLSASGERQFNWSGTASE</sequence>
<keyword evidence="3" id="KW-1185">Reference proteome</keyword>
<accession>A0A291HRD3</accession>
<protein>
    <recommendedName>
        <fullName evidence="4">DUF2066 domain-containing protein</fullName>
    </recommendedName>
</protein>
<feature type="chain" id="PRO_5012019057" description="DUF2066 domain-containing protein" evidence="1">
    <location>
        <begin position="20"/>
        <end position="328"/>
    </location>
</feature>
<evidence type="ECO:0000313" key="2">
    <source>
        <dbReference type="EMBL" id="ATG74720.1"/>
    </source>
</evidence>
<proteinExistence type="predicted"/>
<dbReference type="AlphaFoldDB" id="A0A291HRD3"/>
<organism evidence="2 3">
    <name type="scientific">Zobellella denitrificans</name>
    <dbReference type="NCBI Taxonomy" id="347534"/>
    <lineage>
        <taxon>Bacteria</taxon>
        <taxon>Pseudomonadati</taxon>
        <taxon>Pseudomonadota</taxon>
        <taxon>Gammaproteobacteria</taxon>
        <taxon>Aeromonadales</taxon>
        <taxon>Aeromonadaceae</taxon>
        <taxon>Zobellella</taxon>
    </lineage>
</organism>
<name>A0A291HRD3_9GAMM</name>
<dbReference type="EMBL" id="CP012621">
    <property type="protein sequence ID" value="ATG74720.1"/>
    <property type="molecule type" value="Genomic_DNA"/>
</dbReference>
<dbReference type="Pfam" id="PF09839">
    <property type="entry name" value="DUF2066"/>
    <property type="match status" value="1"/>
</dbReference>
<evidence type="ECO:0000256" key="1">
    <source>
        <dbReference type="SAM" id="SignalP"/>
    </source>
</evidence>
<evidence type="ECO:0000313" key="3">
    <source>
        <dbReference type="Proteomes" id="UP000217763"/>
    </source>
</evidence>
<keyword evidence="1" id="KW-0732">Signal</keyword>
<dbReference type="RefSeq" id="WP_096779659.1">
    <property type="nucleotide sequence ID" value="NZ_CP012621.1"/>
</dbReference>
<dbReference type="KEGG" id="zdf:AN401_13335"/>
<dbReference type="InterPro" id="IPR018642">
    <property type="entry name" value="DUF2066"/>
</dbReference>
<feature type="signal peptide" evidence="1">
    <location>
        <begin position="1"/>
        <end position="19"/>
    </location>
</feature>
<dbReference type="Proteomes" id="UP000217763">
    <property type="component" value="Chromosome"/>
</dbReference>